<accession>K7QUG0</accession>
<dbReference type="PANTHER" id="PTHR47505:SF1">
    <property type="entry name" value="DNA UTILIZATION PROTEIN YHGH"/>
    <property type="match status" value="1"/>
</dbReference>
<dbReference type="Gene3D" id="3.40.50.2020">
    <property type="match status" value="1"/>
</dbReference>
<dbReference type="OrthoDB" id="9779910at2"/>
<proteinExistence type="inferred from homology"/>
<dbReference type="KEGG" id="tos:Theos_0801"/>
<dbReference type="CDD" id="cd06223">
    <property type="entry name" value="PRTases_typeI"/>
    <property type="match status" value="1"/>
</dbReference>
<evidence type="ECO:0000313" key="2">
    <source>
        <dbReference type="EMBL" id="AFV75861.1"/>
    </source>
</evidence>
<reference evidence="2 3" key="1">
    <citation type="journal article" date="2013" name="Genome Announc.">
        <title>Whole Genome Sequencing of Thermus oshimai JL-2 and Thermus thermophilus JL-18, Incomplete Denitrifiers from the United States Great Basin.</title>
        <authorList>
            <person name="Murugapiran S.K."/>
            <person name="Huntemann M."/>
            <person name="Wei C.L."/>
            <person name="Han J."/>
            <person name="Detter J.C."/>
            <person name="Han C.S."/>
            <person name="Erkkila T.H."/>
            <person name="Teshima H."/>
            <person name="Chen A."/>
            <person name="Kyrpides N."/>
            <person name="Mavrommatis K."/>
            <person name="Markowitz V."/>
            <person name="Szeto E."/>
            <person name="Ivanova N."/>
            <person name="Pagani I."/>
            <person name="Lam J."/>
            <person name="McDonald A.I."/>
            <person name="Dodsworth J.A."/>
            <person name="Pati A."/>
            <person name="Goodwin L."/>
            <person name="Peters L."/>
            <person name="Pitluck S."/>
            <person name="Woyke T."/>
            <person name="Hedlund B.P."/>
        </authorList>
    </citation>
    <scope>NUCLEOTIDE SEQUENCE</scope>
    <source>
        <strain evidence="2 3">JL-2</strain>
    </source>
</reference>
<keyword evidence="2" id="KW-0808">Transferase</keyword>
<dbReference type="RefSeq" id="WP_016329053.1">
    <property type="nucleotide sequence ID" value="NC_019386.1"/>
</dbReference>
<organism evidence="2 3">
    <name type="scientific">Thermus oshimai JL-2</name>
    <dbReference type="NCBI Taxonomy" id="751945"/>
    <lineage>
        <taxon>Bacteria</taxon>
        <taxon>Thermotogati</taxon>
        <taxon>Deinococcota</taxon>
        <taxon>Deinococci</taxon>
        <taxon>Thermales</taxon>
        <taxon>Thermaceae</taxon>
        <taxon>Thermus</taxon>
    </lineage>
</organism>
<evidence type="ECO:0000313" key="3">
    <source>
        <dbReference type="Proteomes" id="UP000000211"/>
    </source>
</evidence>
<dbReference type="HOGENOM" id="CLU_054549_1_0_0"/>
<dbReference type="SUPFAM" id="SSF53271">
    <property type="entry name" value="PRTase-like"/>
    <property type="match status" value="1"/>
</dbReference>
<dbReference type="PANTHER" id="PTHR47505">
    <property type="entry name" value="DNA UTILIZATION PROTEIN YHGH"/>
    <property type="match status" value="1"/>
</dbReference>
<dbReference type="STRING" id="751945.Theos_0801"/>
<dbReference type="InterPro" id="IPR029057">
    <property type="entry name" value="PRTase-like"/>
</dbReference>
<keyword evidence="2" id="KW-0328">Glycosyltransferase</keyword>
<dbReference type="EMBL" id="CP003249">
    <property type="protein sequence ID" value="AFV75861.1"/>
    <property type="molecule type" value="Genomic_DNA"/>
</dbReference>
<dbReference type="AlphaFoldDB" id="K7QUG0"/>
<dbReference type="PATRIC" id="fig|751945.3.peg.789"/>
<comment type="similarity">
    <text evidence="1">Belongs to the ComF/GntX family.</text>
</comment>
<dbReference type="InterPro" id="IPR000836">
    <property type="entry name" value="PRTase_dom"/>
</dbReference>
<name>K7QUG0_THEOS</name>
<gene>
    <name evidence="2" type="ORF">Theos_0801</name>
</gene>
<dbReference type="eggNOG" id="COG1040">
    <property type="taxonomic scope" value="Bacteria"/>
</dbReference>
<sequence>MPWAFLEALLGHRCPGCGGPLDRPLLCTLCRGSLRPFRTDRFVYLGLYGRVGGLVRALKYGGRWGLAPILAEALALGVEEAGWPLKGVTAVPTLLPRLLRRGYNPPDLLARALAARLGLPYRPVLYRARYAPSRPLVRGRARARLPEGLFRPRGRVEGAWLLVDDVLTSGATFLRAEEALLEAGAERVYGAFIALKGPKALGPYR</sequence>
<dbReference type="Proteomes" id="UP000000211">
    <property type="component" value="Chromosome"/>
</dbReference>
<protein>
    <submittedName>
        <fullName evidence="2">Putative amidophosphoribosyltransferase</fullName>
    </submittedName>
</protein>
<dbReference type="GO" id="GO:0016757">
    <property type="term" value="F:glycosyltransferase activity"/>
    <property type="evidence" value="ECO:0007669"/>
    <property type="project" value="UniProtKB-KW"/>
</dbReference>
<evidence type="ECO:0000256" key="1">
    <source>
        <dbReference type="ARBA" id="ARBA00008007"/>
    </source>
</evidence>
<keyword evidence="3" id="KW-1185">Reference proteome</keyword>
<dbReference type="InterPro" id="IPR051910">
    <property type="entry name" value="ComF/GntX_DNA_util-trans"/>
</dbReference>